<dbReference type="EMBL" id="LAZR01000045">
    <property type="protein sequence ID" value="KKN99637.1"/>
    <property type="molecule type" value="Genomic_DNA"/>
</dbReference>
<reference evidence="1" key="1">
    <citation type="journal article" date="2015" name="Nature">
        <title>Complex archaea that bridge the gap between prokaryotes and eukaryotes.</title>
        <authorList>
            <person name="Spang A."/>
            <person name="Saw J.H."/>
            <person name="Jorgensen S.L."/>
            <person name="Zaremba-Niedzwiedzka K."/>
            <person name="Martijn J."/>
            <person name="Lind A.E."/>
            <person name="van Eijk R."/>
            <person name="Schleper C."/>
            <person name="Guy L."/>
            <person name="Ettema T.J."/>
        </authorList>
    </citation>
    <scope>NUCLEOTIDE SEQUENCE</scope>
</reference>
<evidence type="ECO:0000313" key="1">
    <source>
        <dbReference type="EMBL" id="KKN99637.1"/>
    </source>
</evidence>
<dbReference type="AlphaFoldDB" id="A0A0F9VIH9"/>
<comment type="caution">
    <text evidence="1">The sequence shown here is derived from an EMBL/GenBank/DDBJ whole genome shotgun (WGS) entry which is preliminary data.</text>
</comment>
<dbReference type="SUPFAM" id="SSF51126">
    <property type="entry name" value="Pectin lyase-like"/>
    <property type="match status" value="1"/>
</dbReference>
<organism evidence="1">
    <name type="scientific">marine sediment metagenome</name>
    <dbReference type="NCBI Taxonomy" id="412755"/>
    <lineage>
        <taxon>unclassified sequences</taxon>
        <taxon>metagenomes</taxon>
        <taxon>ecological metagenomes</taxon>
    </lineage>
</organism>
<sequence>MQMTLGVGMKLGQTGAKPHALNSLPNTEILADGWRVLQSDMTNYWNASEPQELLVSRPGFDRFATPTLAETTVDLTGRVRQPYPDQSNFTDNSIACSEFVYTADSIEGASNHSMRSAPQPIAMWLNHDRERVVSVTHELRLAVAHAHARDGQPVAAVKFIVKDAVGNEVTQLATMQSSLRFEASGLQIPHFAATVDLSSLAQGVLLTVDATIYPWVGEAFTLSIGADPYPSPNLTILRLLNDTNGGYGAVYALVDSTTGDDATGQVATARADSATSPFATIVAAAGAIKDLNAAHHGRVDDAGGGVILLAEGVHALTPFKTEGHSSDIPLCIEASDPAKRDTTVLTDGGVNRFNGIPTRLRLRDLTLRKGGPNSVFLDSGATSAENLLIAENCVWDANEMGSYGAWVYRVGRFVQINCTASEGNDPRQGNSFSTEAIMVSAIGCKGCAGTITYNAVGCCDLDEFTLRAPVGNRPAMVGTFLGWNKFSNGSATNAIVAISTEIGQRGFAFVGNIIESWGTSTNAALRLNADSDENPAQNIVFHNNTIAGERANLLYLDGAVNVPKSGSFRNNLFHRINIKSDVFSAQTSNTGNWPARYKVGWADNVAIAGSSNEPGYGASSWLGELPSVREVAHIAAPWVHDRSHSGDNTGGGSYVPAASSSLPKVAPENMPYATDLFGNTPVAEGAFIGAVFSAA</sequence>
<dbReference type="InterPro" id="IPR011050">
    <property type="entry name" value="Pectin_lyase_fold/virulence"/>
</dbReference>
<protein>
    <submittedName>
        <fullName evidence="1">Uncharacterized protein</fullName>
    </submittedName>
</protein>
<accession>A0A0F9VIH9</accession>
<name>A0A0F9VIH9_9ZZZZ</name>
<proteinExistence type="predicted"/>
<gene>
    <name evidence="1" type="ORF">LCGC14_0133830</name>
</gene>